<reference evidence="2 3" key="1">
    <citation type="submission" date="2024-01" db="EMBL/GenBank/DDBJ databases">
        <title>The complete chloroplast genome sequence of Lithospermum erythrorhizon: insights into the phylogenetic relationship among Boraginaceae species and the maternal lineages of purple gromwells.</title>
        <authorList>
            <person name="Okada T."/>
            <person name="Watanabe K."/>
        </authorList>
    </citation>
    <scope>NUCLEOTIDE SEQUENCE [LARGE SCALE GENOMIC DNA]</scope>
</reference>
<sequence>MDSSKTSSGDANNPRKDDHAPSTSELMASAKVVADATRAKMTNQEFDQKKAAGAAADILNAASHYGKLDESTGLGKMVDKAEDYLHNYSSTTTTTAGDGHGNTVTKHETTTQTSGNPKDGDGHGKSGGGGYGEYVKMAEGLLNKGGDNKAHGGEAGIKDKAGGGGYGDYMKMAGDFLKK</sequence>
<feature type="compositionally biased region" description="Basic and acidic residues" evidence="1">
    <location>
        <begin position="146"/>
        <end position="161"/>
    </location>
</feature>
<dbReference type="InterPro" id="IPR040294">
    <property type="entry name" value="Nodulin-rel_1/2"/>
</dbReference>
<evidence type="ECO:0000313" key="3">
    <source>
        <dbReference type="Proteomes" id="UP001454036"/>
    </source>
</evidence>
<dbReference type="PANTHER" id="PTHR35098:SF1">
    <property type="entry name" value="NODULIN-RELATED PROTEIN 2"/>
    <property type="match status" value="1"/>
</dbReference>
<keyword evidence="3" id="KW-1185">Reference proteome</keyword>
<dbReference type="GO" id="GO:0009408">
    <property type="term" value="P:response to heat"/>
    <property type="evidence" value="ECO:0007669"/>
    <property type="project" value="InterPro"/>
</dbReference>
<dbReference type="PANTHER" id="PTHR35098">
    <property type="entry name" value="EXPRESSED PROTEIN"/>
    <property type="match status" value="1"/>
</dbReference>
<comment type="caution">
    <text evidence="2">The sequence shown here is derived from an EMBL/GenBank/DDBJ whole genome shotgun (WGS) entry which is preliminary data.</text>
</comment>
<feature type="region of interest" description="Disordered" evidence="1">
    <location>
        <begin position="1"/>
        <end position="28"/>
    </location>
</feature>
<protein>
    <submittedName>
        <fullName evidence="2">Uncharacterized protein</fullName>
    </submittedName>
</protein>
<gene>
    <name evidence="2" type="ORF">LIER_11753</name>
</gene>
<accession>A0AAV3PQM9</accession>
<evidence type="ECO:0000256" key="1">
    <source>
        <dbReference type="SAM" id="MobiDB-lite"/>
    </source>
</evidence>
<feature type="compositionally biased region" description="Polar residues" evidence="1">
    <location>
        <begin position="1"/>
        <end position="11"/>
    </location>
</feature>
<evidence type="ECO:0000313" key="2">
    <source>
        <dbReference type="EMBL" id="GAA0153540.1"/>
    </source>
</evidence>
<dbReference type="AlphaFoldDB" id="A0AAV3PQM9"/>
<name>A0AAV3PQM9_LITER</name>
<feature type="region of interest" description="Disordered" evidence="1">
    <location>
        <begin position="91"/>
        <end position="131"/>
    </location>
</feature>
<dbReference type="GO" id="GO:0010115">
    <property type="term" value="P:regulation of abscisic acid biosynthetic process"/>
    <property type="evidence" value="ECO:0007669"/>
    <property type="project" value="InterPro"/>
</dbReference>
<organism evidence="2 3">
    <name type="scientific">Lithospermum erythrorhizon</name>
    <name type="common">Purple gromwell</name>
    <name type="synonym">Lithospermum officinale var. erythrorhizon</name>
    <dbReference type="NCBI Taxonomy" id="34254"/>
    <lineage>
        <taxon>Eukaryota</taxon>
        <taxon>Viridiplantae</taxon>
        <taxon>Streptophyta</taxon>
        <taxon>Embryophyta</taxon>
        <taxon>Tracheophyta</taxon>
        <taxon>Spermatophyta</taxon>
        <taxon>Magnoliopsida</taxon>
        <taxon>eudicotyledons</taxon>
        <taxon>Gunneridae</taxon>
        <taxon>Pentapetalae</taxon>
        <taxon>asterids</taxon>
        <taxon>lamiids</taxon>
        <taxon>Boraginales</taxon>
        <taxon>Boraginaceae</taxon>
        <taxon>Boraginoideae</taxon>
        <taxon>Lithospermeae</taxon>
        <taxon>Lithospermum</taxon>
    </lineage>
</organism>
<dbReference type="EMBL" id="BAABME010002199">
    <property type="protein sequence ID" value="GAA0153540.1"/>
    <property type="molecule type" value="Genomic_DNA"/>
</dbReference>
<feature type="region of interest" description="Disordered" evidence="1">
    <location>
        <begin position="146"/>
        <end position="166"/>
    </location>
</feature>
<dbReference type="Proteomes" id="UP001454036">
    <property type="component" value="Unassembled WGS sequence"/>
</dbReference>
<proteinExistence type="predicted"/>